<comment type="caution">
    <text evidence="1">The sequence shown here is derived from an EMBL/GenBank/DDBJ whole genome shotgun (WGS) entry which is preliminary data.</text>
</comment>
<accession>A0AAJ0F170</accession>
<dbReference type="Proteomes" id="UP001224890">
    <property type="component" value="Unassembled WGS sequence"/>
</dbReference>
<dbReference type="EMBL" id="JAHMHR010000009">
    <property type="protein sequence ID" value="KAK1689202.1"/>
    <property type="molecule type" value="Genomic_DNA"/>
</dbReference>
<feature type="non-terminal residue" evidence="1">
    <location>
        <position position="1"/>
    </location>
</feature>
<dbReference type="RefSeq" id="XP_060432897.1">
    <property type="nucleotide sequence ID" value="XM_060574269.1"/>
</dbReference>
<proteinExistence type="predicted"/>
<dbReference type="AlphaFoldDB" id="A0AAJ0F170"/>
<reference evidence="1" key="1">
    <citation type="submission" date="2021-06" db="EMBL/GenBank/DDBJ databases">
        <title>Comparative genomics, transcriptomics and evolutionary studies reveal genomic signatures of adaptation to plant cell wall in hemibiotrophic fungi.</title>
        <authorList>
            <consortium name="DOE Joint Genome Institute"/>
            <person name="Baroncelli R."/>
            <person name="Diaz J.F."/>
            <person name="Benocci T."/>
            <person name="Peng M."/>
            <person name="Battaglia E."/>
            <person name="Haridas S."/>
            <person name="Andreopoulos W."/>
            <person name="Labutti K."/>
            <person name="Pangilinan J."/>
            <person name="Floch G.L."/>
            <person name="Makela M.R."/>
            <person name="Henrissat B."/>
            <person name="Grigoriev I.V."/>
            <person name="Crouch J.A."/>
            <person name="De Vries R.P."/>
            <person name="Sukno S.A."/>
            <person name="Thon M.R."/>
        </authorList>
    </citation>
    <scope>NUCLEOTIDE SEQUENCE</scope>
    <source>
        <strain evidence="1">CBS 193.32</strain>
    </source>
</reference>
<evidence type="ECO:0000313" key="2">
    <source>
        <dbReference type="Proteomes" id="UP001224890"/>
    </source>
</evidence>
<keyword evidence="2" id="KW-1185">Reference proteome</keyword>
<name>A0AAJ0F170_9PEZI</name>
<sequence>LLLLGLLYSVYAASRPPGSSFCFVSHAHPLSSGGWWLAQGKYLGSRCPSPRFLVLSDARQISTSSHHTITATHTHQLSPFDLCATRSRVLCLDGGFAGSLARTPDDNLPFRGHILQ</sequence>
<protein>
    <submittedName>
        <fullName evidence="1">Uncharacterized protein</fullName>
    </submittedName>
</protein>
<evidence type="ECO:0000313" key="1">
    <source>
        <dbReference type="EMBL" id="KAK1689202.1"/>
    </source>
</evidence>
<dbReference type="GeneID" id="85458795"/>
<gene>
    <name evidence="1" type="ORF">BDP55DRAFT_654559</name>
</gene>
<organism evidence="1 2">
    <name type="scientific">Colletotrichum godetiae</name>
    <dbReference type="NCBI Taxonomy" id="1209918"/>
    <lineage>
        <taxon>Eukaryota</taxon>
        <taxon>Fungi</taxon>
        <taxon>Dikarya</taxon>
        <taxon>Ascomycota</taxon>
        <taxon>Pezizomycotina</taxon>
        <taxon>Sordariomycetes</taxon>
        <taxon>Hypocreomycetidae</taxon>
        <taxon>Glomerellales</taxon>
        <taxon>Glomerellaceae</taxon>
        <taxon>Colletotrichum</taxon>
        <taxon>Colletotrichum acutatum species complex</taxon>
    </lineage>
</organism>